<gene>
    <name evidence="2" type="ORF">H8744_05555</name>
</gene>
<proteinExistence type="predicted"/>
<evidence type="ECO:0000313" key="3">
    <source>
        <dbReference type="Proteomes" id="UP000651085"/>
    </source>
</evidence>
<keyword evidence="1" id="KW-1133">Transmembrane helix</keyword>
<comment type="caution">
    <text evidence="2">The sequence shown here is derived from an EMBL/GenBank/DDBJ whole genome shotgun (WGS) entry which is preliminary data.</text>
</comment>
<dbReference type="RefSeq" id="WP_262433895.1">
    <property type="nucleotide sequence ID" value="NZ_JACRTF010000001.1"/>
</dbReference>
<accession>A0A926IQH8</accession>
<feature type="transmembrane region" description="Helical" evidence="1">
    <location>
        <begin position="41"/>
        <end position="57"/>
    </location>
</feature>
<keyword evidence="1" id="KW-0812">Transmembrane</keyword>
<organism evidence="2 3">
    <name type="scientific">Jilunia laotingensis</name>
    <dbReference type="NCBI Taxonomy" id="2763675"/>
    <lineage>
        <taxon>Bacteria</taxon>
        <taxon>Pseudomonadati</taxon>
        <taxon>Bacteroidota</taxon>
        <taxon>Bacteroidia</taxon>
        <taxon>Bacteroidales</taxon>
        <taxon>Bacteroidaceae</taxon>
        <taxon>Jilunia</taxon>
    </lineage>
</organism>
<protein>
    <submittedName>
        <fullName evidence="2">Uncharacterized protein</fullName>
    </submittedName>
</protein>
<name>A0A926IQH8_9BACT</name>
<dbReference type="EMBL" id="JACRTF010000001">
    <property type="protein sequence ID" value="MBC8592723.1"/>
    <property type="molecule type" value="Genomic_DNA"/>
</dbReference>
<keyword evidence="1" id="KW-0472">Membrane</keyword>
<dbReference type="AlphaFoldDB" id="A0A926IQH8"/>
<sequence>MAFREIVKVQPWKKILGFTLIYPILASFMDVCFEAFTVRKALFNVLAGVTMALVIFWKRKKE</sequence>
<dbReference type="Proteomes" id="UP000651085">
    <property type="component" value="Unassembled WGS sequence"/>
</dbReference>
<evidence type="ECO:0000256" key="1">
    <source>
        <dbReference type="SAM" id="Phobius"/>
    </source>
</evidence>
<reference evidence="2" key="1">
    <citation type="submission" date="2020-08" db="EMBL/GenBank/DDBJ databases">
        <title>Genome public.</title>
        <authorList>
            <person name="Liu C."/>
            <person name="Sun Q."/>
        </authorList>
    </citation>
    <scope>NUCLEOTIDE SEQUENCE</scope>
    <source>
        <strain evidence="2">N12</strain>
    </source>
</reference>
<keyword evidence="3" id="KW-1185">Reference proteome</keyword>
<feature type="transmembrane region" description="Helical" evidence="1">
    <location>
        <begin position="12"/>
        <end position="29"/>
    </location>
</feature>
<evidence type="ECO:0000313" key="2">
    <source>
        <dbReference type="EMBL" id="MBC8592723.1"/>
    </source>
</evidence>